<dbReference type="Proteomes" id="UP000013304">
    <property type="component" value="Chromosome"/>
</dbReference>
<evidence type="ECO:0000313" key="3">
    <source>
        <dbReference type="Proteomes" id="UP000013304"/>
    </source>
</evidence>
<dbReference type="PATRIC" id="fig|1303692.3.peg.2947"/>
<feature type="transmembrane region" description="Helical" evidence="1">
    <location>
        <begin position="28"/>
        <end position="48"/>
    </location>
</feature>
<protein>
    <submittedName>
        <fullName evidence="2">Uncharacterized protein</fullName>
    </submittedName>
</protein>
<dbReference type="HOGENOM" id="CLU_2345455_0_0_11"/>
<keyword evidence="1" id="KW-0472">Membrane</keyword>
<dbReference type="KEGG" id="sfi:SFUL_2926"/>
<dbReference type="EMBL" id="CP005080">
    <property type="protein sequence ID" value="AGK77865.1"/>
    <property type="molecule type" value="Genomic_DNA"/>
</dbReference>
<keyword evidence="1" id="KW-1133">Transmembrane helix</keyword>
<sequence length="97" mass="10424">MAFMNAELQRAPYDAGVISQIPDDTRRLLLVACTVTALAAGALGAFAAQSVRPSCSYVVFSLGSGAEQEEAMERGYWQAVGSGECAPPHARWQFWRG</sequence>
<gene>
    <name evidence="2" type="ORF">SFUL_2926</name>
</gene>
<reference evidence="2 3" key="1">
    <citation type="submission" date="2013-04" db="EMBL/GenBank/DDBJ databases">
        <title>Complete genome sequence of Streptomyces fulvissimus.</title>
        <authorList>
            <person name="Myronovskyi M."/>
            <person name="Tokovenko B."/>
            <person name="Manderscheid N."/>
            <person name="Petzke L."/>
            <person name="Luzhetskyy A."/>
        </authorList>
    </citation>
    <scope>NUCLEOTIDE SEQUENCE [LARGE SCALE GENOMIC DNA]</scope>
    <source>
        <strain evidence="2 3">DSM 40593</strain>
    </source>
</reference>
<dbReference type="AlphaFoldDB" id="N0CQF1"/>
<accession>N0CQF1</accession>
<keyword evidence="1" id="KW-0812">Transmembrane</keyword>
<name>N0CQF1_STRMI</name>
<organism evidence="2 3">
    <name type="scientific">Streptomyces microflavus DSM 40593</name>
    <dbReference type="NCBI Taxonomy" id="1303692"/>
    <lineage>
        <taxon>Bacteria</taxon>
        <taxon>Bacillati</taxon>
        <taxon>Actinomycetota</taxon>
        <taxon>Actinomycetes</taxon>
        <taxon>Kitasatosporales</taxon>
        <taxon>Streptomycetaceae</taxon>
        <taxon>Streptomyces</taxon>
    </lineage>
</organism>
<evidence type="ECO:0000256" key="1">
    <source>
        <dbReference type="SAM" id="Phobius"/>
    </source>
</evidence>
<evidence type="ECO:0000313" key="2">
    <source>
        <dbReference type="EMBL" id="AGK77865.1"/>
    </source>
</evidence>
<proteinExistence type="predicted"/>